<feature type="domain" description="ABC transporter" evidence="3">
    <location>
        <begin position="13"/>
        <end position="264"/>
    </location>
</feature>
<keyword evidence="2 4" id="KW-0067">ATP-binding</keyword>
<dbReference type="SMART" id="SM00382">
    <property type="entry name" value="AAA"/>
    <property type="match status" value="2"/>
</dbReference>
<dbReference type="InterPro" id="IPR050334">
    <property type="entry name" value="Molybdenum_import_ModC"/>
</dbReference>
<accession>A0ABW3AU87</accession>
<name>A0ABW3AU87_9SPHI</name>
<evidence type="ECO:0000256" key="1">
    <source>
        <dbReference type="ARBA" id="ARBA00022741"/>
    </source>
</evidence>
<dbReference type="Pfam" id="PF00005">
    <property type="entry name" value="ABC_tran"/>
    <property type="match status" value="2"/>
</dbReference>
<dbReference type="InterPro" id="IPR027417">
    <property type="entry name" value="P-loop_NTPase"/>
</dbReference>
<reference evidence="5" key="1">
    <citation type="journal article" date="2019" name="Int. J. Syst. Evol. Microbiol.">
        <title>The Global Catalogue of Microorganisms (GCM) 10K type strain sequencing project: providing services to taxonomists for standard genome sequencing and annotation.</title>
        <authorList>
            <consortium name="The Broad Institute Genomics Platform"/>
            <consortium name="The Broad Institute Genome Sequencing Center for Infectious Disease"/>
            <person name="Wu L."/>
            <person name="Ma J."/>
        </authorList>
    </citation>
    <scope>NUCLEOTIDE SEQUENCE [LARGE SCALE GENOMIC DNA]</scope>
    <source>
        <strain evidence="5">CCUG 61484</strain>
    </source>
</reference>
<dbReference type="Proteomes" id="UP001597010">
    <property type="component" value="Unassembled WGS sequence"/>
</dbReference>
<keyword evidence="1" id="KW-0547">Nucleotide-binding</keyword>
<evidence type="ECO:0000313" key="4">
    <source>
        <dbReference type="EMBL" id="MFD0794405.1"/>
    </source>
</evidence>
<organism evidence="4 5">
    <name type="scientific">Mucilaginibacter litoreus</name>
    <dbReference type="NCBI Taxonomy" id="1048221"/>
    <lineage>
        <taxon>Bacteria</taxon>
        <taxon>Pseudomonadati</taxon>
        <taxon>Bacteroidota</taxon>
        <taxon>Sphingobacteriia</taxon>
        <taxon>Sphingobacteriales</taxon>
        <taxon>Sphingobacteriaceae</taxon>
        <taxon>Mucilaginibacter</taxon>
    </lineage>
</organism>
<keyword evidence="5" id="KW-1185">Reference proteome</keyword>
<sequence>MIRIFTAMNTPLITLNDINVRLLNNNLFENLSLIIGKGQNWAITGKSGSGKSVLLQVIAGNTAVNGGSIDYHFISDINQQQITNLTTFHRFIAFAGAKHHFKTLSNTSDLYYQQRFNSSDSEDALTVLEYLQAVKVNTHIEPYWTIEKILPALKLNDLADKQIIKLSNGETKRLMIAAALIKNPVVLLLDNPLTGLDVQMRAYFNNLLSQIASSGIQIIMATSALEIPDTITNVAVLEEGELQTFTATEFKAGKHVLEAKPVINAEGLKALFTASDANNVYNDIVSMANVHIRYGDKLVLNNINWNIKQGERWALLGHNGAGKSTLLSLINGDNPQAYANNIVLFDKKRGSGESIWDIKSKIGFVSPELYQYFPTDNSCLQVIESGFYDTLGLFRPSSKARAELALEWMKALEIEKYARQLLKNIPASAQRLCLLARALIKNPALLIFDEPCQGLDDHQQQHFKSVVDTICSISNVTLIYVTHYQHEIPDSVTKVLKLEKGEVV</sequence>
<gene>
    <name evidence="4" type="ORF">ACFQZX_12325</name>
</gene>
<dbReference type="PANTHER" id="PTHR43514">
    <property type="entry name" value="ABC TRANSPORTER I FAMILY MEMBER 10"/>
    <property type="match status" value="1"/>
</dbReference>
<evidence type="ECO:0000256" key="2">
    <source>
        <dbReference type="ARBA" id="ARBA00022840"/>
    </source>
</evidence>
<dbReference type="Gene3D" id="3.40.50.300">
    <property type="entry name" value="P-loop containing nucleotide triphosphate hydrolases"/>
    <property type="match status" value="2"/>
</dbReference>
<proteinExistence type="predicted"/>
<dbReference type="GO" id="GO:0005524">
    <property type="term" value="F:ATP binding"/>
    <property type="evidence" value="ECO:0007669"/>
    <property type="project" value="UniProtKB-KW"/>
</dbReference>
<dbReference type="RefSeq" id="WP_377115695.1">
    <property type="nucleotide sequence ID" value="NZ_JBHTHZ010000011.1"/>
</dbReference>
<protein>
    <submittedName>
        <fullName evidence="4">ATP-binding cassette domain-containing protein</fullName>
    </submittedName>
</protein>
<comment type="caution">
    <text evidence="4">The sequence shown here is derived from an EMBL/GenBank/DDBJ whole genome shotgun (WGS) entry which is preliminary data.</text>
</comment>
<evidence type="ECO:0000259" key="3">
    <source>
        <dbReference type="PROSITE" id="PS50893"/>
    </source>
</evidence>
<dbReference type="PANTHER" id="PTHR43514:SF4">
    <property type="entry name" value="ABC TRANSPORTER I FAMILY MEMBER 10"/>
    <property type="match status" value="1"/>
</dbReference>
<feature type="domain" description="ABC transporter" evidence="3">
    <location>
        <begin position="285"/>
        <end position="504"/>
    </location>
</feature>
<evidence type="ECO:0000313" key="5">
    <source>
        <dbReference type="Proteomes" id="UP001597010"/>
    </source>
</evidence>
<dbReference type="InterPro" id="IPR003439">
    <property type="entry name" value="ABC_transporter-like_ATP-bd"/>
</dbReference>
<dbReference type="PROSITE" id="PS50893">
    <property type="entry name" value="ABC_TRANSPORTER_2"/>
    <property type="match status" value="2"/>
</dbReference>
<dbReference type="EMBL" id="JBHTHZ010000011">
    <property type="protein sequence ID" value="MFD0794405.1"/>
    <property type="molecule type" value="Genomic_DNA"/>
</dbReference>
<dbReference type="SUPFAM" id="SSF52540">
    <property type="entry name" value="P-loop containing nucleoside triphosphate hydrolases"/>
    <property type="match status" value="2"/>
</dbReference>
<dbReference type="InterPro" id="IPR003593">
    <property type="entry name" value="AAA+_ATPase"/>
</dbReference>